<dbReference type="OrthoDB" id="9811552at2"/>
<feature type="transmembrane region" description="Helical" evidence="9">
    <location>
        <begin position="20"/>
        <end position="42"/>
    </location>
</feature>
<dbReference type="SUPFAM" id="SSF161098">
    <property type="entry name" value="MetI-like"/>
    <property type="match status" value="1"/>
</dbReference>
<dbReference type="GO" id="GO:0022857">
    <property type="term" value="F:transmembrane transporter activity"/>
    <property type="evidence" value="ECO:0007669"/>
    <property type="project" value="InterPro"/>
</dbReference>
<keyword evidence="4" id="KW-1003">Cell membrane</keyword>
<dbReference type="PATRIC" id="fig|1423743.5.peg.1240"/>
<evidence type="ECO:0000256" key="3">
    <source>
        <dbReference type="ARBA" id="ARBA00022448"/>
    </source>
</evidence>
<gene>
    <name evidence="11" type="ORF">FD41_GL001197</name>
</gene>
<feature type="transmembrane region" description="Helical" evidence="9">
    <location>
        <begin position="192"/>
        <end position="213"/>
    </location>
</feature>
<proteinExistence type="inferred from homology"/>
<dbReference type="FunFam" id="1.10.3720.10:FF:000033">
    <property type="entry name" value="Polar amino acid ABC transporter permease"/>
    <property type="match status" value="1"/>
</dbReference>
<keyword evidence="7 9" id="KW-1133">Transmembrane helix</keyword>
<dbReference type="Proteomes" id="UP000051966">
    <property type="component" value="Unassembled WGS sequence"/>
</dbReference>
<keyword evidence="5 9" id="KW-0812">Transmembrane</keyword>
<protein>
    <submittedName>
        <fullName evidence="11">Amino acid ABC transporter, amino acid-binding permease protein</fullName>
    </submittedName>
</protein>
<dbReference type="CDD" id="cd06261">
    <property type="entry name" value="TM_PBP2"/>
    <property type="match status" value="1"/>
</dbReference>
<dbReference type="AlphaFoldDB" id="A0A0R1W1X0"/>
<evidence type="ECO:0000313" key="12">
    <source>
        <dbReference type="Proteomes" id="UP000051966"/>
    </source>
</evidence>
<evidence type="ECO:0000259" key="10">
    <source>
        <dbReference type="PROSITE" id="PS50928"/>
    </source>
</evidence>
<evidence type="ECO:0000313" key="11">
    <source>
        <dbReference type="EMBL" id="KRM11719.1"/>
    </source>
</evidence>
<evidence type="ECO:0000256" key="1">
    <source>
        <dbReference type="ARBA" id="ARBA00004651"/>
    </source>
</evidence>
<comment type="caution">
    <text evidence="11">The sequence shown here is derived from an EMBL/GenBank/DDBJ whole genome shotgun (WGS) entry which is preliminary data.</text>
</comment>
<dbReference type="GO" id="GO:0043190">
    <property type="term" value="C:ATP-binding cassette (ABC) transporter complex"/>
    <property type="evidence" value="ECO:0007669"/>
    <property type="project" value="InterPro"/>
</dbReference>
<evidence type="ECO:0000256" key="8">
    <source>
        <dbReference type="ARBA" id="ARBA00023136"/>
    </source>
</evidence>
<keyword evidence="3 9" id="KW-0813">Transport</keyword>
<evidence type="ECO:0000256" key="2">
    <source>
        <dbReference type="ARBA" id="ARBA00010072"/>
    </source>
</evidence>
<dbReference type="PANTHER" id="PTHR30614">
    <property type="entry name" value="MEMBRANE COMPONENT OF AMINO ACID ABC TRANSPORTER"/>
    <property type="match status" value="1"/>
</dbReference>
<comment type="similarity">
    <text evidence="2">Belongs to the binding-protein-dependent transport system permease family. HisMQ subfamily.</text>
</comment>
<evidence type="ECO:0000256" key="7">
    <source>
        <dbReference type="ARBA" id="ARBA00022989"/>
    </source>
</evidence>
<name>A0A0R1W1X0_9LACO</name>
<evidence type="ECO:0000256" key="5">
    <source>
        <dbReference type="ARBA" id="ARBA00022692"/>
    </source>
</evidence>
<feature type="transmembrane region" description="Helical" evidence="9">
    <location>
        <begin position="63"/>
        <end position="85"/>
    </location>
</feature>
<dbReference type="InterPro" id="IPR035906">
    <property type="entry name" value="MetI-like_sf"/>
</dbReference>
<dbReference type="InterPro" id="IPR043429">
    <property type="entry name" value="ArtM/GltK/GlnP/TcyL/YhdX-like"/>
</dbReference>
<evidence type="ECO:0000256" key="9">
    <source>
        <dbReference type="RuleBase" id="RU363032"/>
    </source>
</evidence>
<evidence type="ECO:0000256" key="6">
    <source>
        <dbReference type="ARBA" id="ARBA00022970"/>
    </source>
</evidence>
<keyword evidence="6" id="KW-0029">Amino-acid transport</keyword>
<organism evidence="11 12">
    <name type="scientific">Lentilactobacillus farraginis DSM 18382 = JCM 14108</name>
    <dbReference type="NCBI Taxonomy" id="1423743"/>
    <lineage>
        <taxon>Bacteria</taxon>
        <taxon>Bacillati</taxon>
        <taxon>Bacillota</taxon>
        <taxon>Bacilli</taxon>
        <taxon>Lactobacillales</taxon>
        <taxon>Lactobacillaceae</taxon>
        <taxon>Lentilactobacillus</taxon>
    </lineage>
</organism>
<dbReference type="Pfam" id="PF00528">
    <property type="entry name" value="BPD_transp_1"/>
    <property type="match status" value="1"/>
</dbReference>
<keyword evidence="12" id="KW-1185">Reference proteome</keyword>
<dbReference type="NCBIfam" id="TIGR01726">
    <property type="entry name" value="HEQRo_perm_3TM"/>
    <property type="match status" value="1"/>
</dbReference>
<feature type="domain" description="ABC transmembrane type-1" evidence="10">
    <location>
        <begin position="17"/>
        <end position="210"/>
    </location>
</feature>
<reference evidence="11 12" key="1">
    <citation type="journal article" date="2015" name="Genome Announc.">
        <title>Expanding the biotechnology potential of lactobacilli through comparative genomics of 213 strains and associated genera.</title>
        <authorList>
            <person name="Sun Z."/>
            <person name="Harris H.M."/>
            <person name="McCann A."/>
            <person name="Guo C."/>
            <person name="Argimon S."/>
            <person name="Zhang W."/>
            <person name="Yang X."/>
            <person name="Jeffery I.B."/>
            <person name="Cooney J.C."/>
            <person name="Kagawa T.F."/>
            <person name="Liu W."/>
            <person name="Song Y."/>
            <person name="Salvetti E."/>
            <person name="Wrobel A."/>
            <person name="Rasinkangas P."/>
            <person name="Parkhill J."/>
            <person name="Rea M.C."/>
            <person name="O'Sullivan O."/>
            <person name="Ritari J."/>
            <person name="Douillard F.P."/>
            <person name="Paul Ross R."/>
            <person name="Yang R."/>
            <person name="Briner A.E."/>
            <person name="Felis G.E."/>
            <person name="de Vos W.M."/>
            <person name="Barrangou R."/>
            <person name="Klaenhammer T.R."/>
            <person name="Caufield P.W."/>
            <person name="Cui Y."/>
            <person name="Zhang H."/>
            <person name="O'Toole P.W."/>
        </authorList>
    </citation>
    <scope>NUCLEOTIDE SEQUENCE [LARGE SCALE GENOMIC DNA]</scope>
    <source>
        <strain evidence="11 12">DSM 18382</strain>
    </source>
</reference>
<dbReference type="InterPro" id="IPR010065">
    <property type="entry name" value="AA_ABC_transptr_permease_3TM"/>
</dbReference>
<sequence>MTFIQSFSFLGQYWKFFVNGLYITVALAIISIILGTILGVVLTMMKRSKVKVISIIAKAYIGFIRDTPLLVQIYIVYIGLPIITGMEVPDFLTGIIALTLYSAAYIAEIIRSGIESLPVGQTEAASSLGMSRWQIMKDIILPQAVKNILPALGNQFIGNVKDSSLVSVLGITDLMYQAQTVRGSTALGIQPILVASVIYLILTWLLNRILAIYEKRLRVSDNH</sequence>
<accession>A0A0R1W1X0</accession>
<evidence type="ECO:0000256" key="4">
    <source>
        <dbReference type="ARBA" id="ARBA00022475"/>
    </source>
</evidence>
<dbReference type="PROSITE" id="PS50928">
    <property type="entry name" value="ABC_TM1"/>
    <property type="match status" value="1"/>
</dbReference>
<dbReference type="EMBL" id="AZFY01000020">
    <property type="protein sequence ID" value="KRM11719.1"/>
    <property type="molecule type" value="Genomic_DNA"/>
</dbReference>
<dbReference type="InterPro" id="IPR000515">
    <property type="entry name" value="MetI-like"/>
</dbReference>
<dbReference type="Gene3D" id="1.10.3720.10">
    <property type="entry name" value="MetI-like"/>
    <property type="match status" value="1"/>
</dbReference>
<comment type="subcellular location">
    <subcellularLocation>
        <location evidence="1 9">Cell membrane</location>
        <topology evidence="1 9">Multi-pass membrane protein</topology>
    </subcellularLocation>
</comment>
<dbReference type="GO" id="GO:0006865">
    <property type="term" value="P:amino acid transport"/>
    <property type="evidence" value="ECO:0007669"/>
    <property type="project" value="UniProtKB-KW"/>
</dbReference>
<keyword evidence="8 9" id="KW-0472">Membrane</keyword>
<dbReference type="PANTHER" id="PTHR30614:SF20">
    <property type="entry name" value="GLUTAMINE TRANSPORT SYSTEM PERMEASE PROTEIN GLNP"/>
    <property type="match status" value="1"/>
</dbReference>
<dbReference type="RefSeq" id="WP_056983500.1">
    <property type="nucleotide sequence ID" value="NZ_AZFY01000020.1"/>
</dbReference>